<gene>
    <name evidence="1" type="ORF">AX774_g5943</name>
</gene>
<reference evidence="2" key="1">
    <citation type="submission" date="2017-01" db="EMBL/GenBank/DDBJ databases">
        <authorList>
            <person name="Wang Y."/>
            <person name="White M."/>
            <person name="Kvist S."/>
            <person name="Moncalvo J.-M."/>
        </authorList>
    </citation>
    <scope>NUCLEOTIDE SEQUENCE [LARGE SCALE GENOMIC DNA]</scope>
    <source>
        <strain evidence="2">COL-18-3</strain>
    </source>
</reference>
<evidence type="ECO:0000313" key="1">
    <source>
        <dbReference type="EMBL" id="OMH80621.1"/>
    </source>
</evidence>
<comment type="caution">
    <text evidence="1">The sequence shown here is derived from an EMBL/GenBank/DDBJ whole genome shotgun (WGS) entry which is preliminary data.</text>
</comment>
<keyword evidence="2" id="KW-1185">Reference proteome</keyword>
<dbReference type="Proteomes" id="UP000188320">
    <property type="component" value="Unassembled WGS sequence"/>
</dbReference>
<evidence type="ECO:0000313" key="2">
    <source>
        <dbReference type="Proteomes" id="UP000188320"/>
    </source>
</evidence>
<organism evidence="1 2">
    <name type="scientific">Zancudomyces culisetae</name>
    <name type="common">Gut fungus</name>
    <name type="synonym">Smittium culisetae</name>
    <dbReference type="NCBI Taxonomy" id="1213189"/>
    <lineage>
        <taxon>Eukaryota</taxon>
        <taxon>Fungi</taxon>
        <taxon>Fungi incertae sedis</taxon>
        <taxon>Zoopagomycota</taxon>
        <taxon>Kickxellomycotina</taxon>
        <taxon>Harpellomycetes</taxon>
        <taxon>Harpellales</taxon>
        <taxon>Legeriomycetaceae</taxon>
        <taxon>Zancudomyces</taxon>
    </lineage>
</organism>
<accession>A0A1R1PI15</accession>
<name>A0A1R1PI15_ZANCU</name>
<proteinExistence type="predicted"/>
<sequence>MLSASATPVAQPFGNAYQNQELAAAIIAANMAGLRYGAQRSMLRNARAVELADRGIFDLSPDQESRLNDVLAGIANGVAQSNVVGNFVSNVISFLPFSGALGNLINGAVSGLANGITTANANQKAAAAQNANANANVVAQAANVAASVPAQAVNVAAQSANTHSQSQGIQGTQLVQAAQPAQGASSNAKFNLGASFS</sequence>
<dbReference type="AlphaFoldDB" id="A0A1R1PI15"/>
<dbReference type="EMBL" id="LSSK01001127">
    <property type="protein sequence ID" value="OMH80621.1"/>
    <property type="molecule type" value="Genomic_DNA"/>
</dbReference>
<protein>
    <submittedName>
        <fullName evidence="1">Uncharacterized protein</fullName>
    </submittedName>
</protein>